<dbReference type="KEGG" id="plue:EWM63_00230"/>
<protein>
    <submittedName>
        <fullName evidence="3">4-hydroxyphenylpyruvate dioxygenase</fullName>
    </submittedName>
</protein>
<dbReference type="Proteomes" id="UP000290637">
    <property type="component" value="Chromosome"/>
</dbReference>
<name>A0A4P6KSH2_9BURK</name>
<dbReference type="OrthoDB" id="9780241at2"/>
<dbReference type="Gene3D" id="3.10.180.10">
    <property type="entry name" value="2,3-Dihydroxybiphenyl 1,2-Dioxygenase, domain 1"/>
    <property type="match status" value="2"/>
</dbReference>
<dbReference type="AlphaFoldDB" id="A0A4P6KSH2"/>
<keyword evidence="1" id="KW-0479">Metal-binding</keyword>
<sequence>MSQPPLPVEPAAPPASPLHNNPLNIDGIEFIEYATTQPQALGALLEAMGFAAVARHRSREVTLYRQGGMNVIVNADPRTLAIAESEPQATVIGAIALRVRDADVAYRRAVDMGAWPIPTRAGVMELNIPGVHCAGDSILYFVDRVGDFSIYDVDFKPIDASAKPGATAQPPAVAGLHFFGVVQAIGAGRAPEWTDFYRQMLGFQPLAEGTWFGVVPKGTLLASPCHRFYLQLVEPPEGAGGLQWEEQLIRVGLGAPDVAAAVRALKERGIVFQDREPSQRGALTQLYRGGVSFELVASSLEQRTAGDTHD</sequence>
<gene>
    <name evidence="3" type="ORF">EWM63_00230</name>
</gene>
<dbReference type="SUPFAM" id="SSF54593">
    <property type="entry name" value="Glyoxalase/Bleomycin resistance protein/Dihydroxybiphenyl dioxygenase"/>
    <property type="match status" value="2"/>
</dbReference>
<reference evidence="3 4" key="1">
    <citation type="submission" date="2019-02" db="EMBL/GenBank/DDBJ databases">
        <title>Draft Genome Sequences of Six Type Strains of the Genus Massilia.</title>
        <authorList>
            <person name="Miess H."/>
            <person name="Frediansyhah A."/>
            <person name="Gross H."/>
        </authorList>
    </citation>
    <scope>NUCLEOTIDE SEQUENCE [LARGE SCALE GENOMIC DNA]</scope>
    <source>
        <strain evidence="3 4">DSM 17473</strain>
    </source>
</reference>
<proteinExistence type="predicted"/>
<evidence type="ECO:0000259" key="2">
    <source>
        <dbReference type="PROSITE" id="PS51819"/>
    </source>
</evidence>
<keyword evidence="3" id="KW-0223">Dioxygenase</keyword>
<keyword evidence="3" id="KW-0560">Oxidoreductase</keyword>
<dbReference type="CDD" id="cd08342">
    <property type="entry name" value="HPPD_N_like"/>
    <property type="match status" value="1"/>
</dbReference>
<dbReference type="InterPro" id="IPR041736">
    <property type="entry name" value="4OHPhenylPyrv_dOase_N"/>
</dbReference>
<dbReference type="EMBL" id="CP035913">
    <property type="protein sequence ID" value="QBE61627.1"/>
    <property type="molecule type" value="Genomic_DNA"/>
</dbReference>
<dbReference type="PROSITE" id="PS51819">
    <property type="entry name" value="VOC"/>
    <property type="match status" value="2"/>
</dbReference>
<dbReference type="GO" id="GO:0051213">
    <property type="term" value="F:dioxygenase activity"/>
    <property type="evidence" value="ECO:0007669"/>
    <property type="project" value="UniProtKB-KW"/>
</dbReference>
<dbReference type="RefSeq" id="WP_130184764.1">
    <property type="nucleotide sequence ID" value="NZ_CP035913.1"/>
</dbReference>
<dbReference type="Pfam" id="PF14696">
    <property type="entry name" value="Glyoxalase_5"/>
    <property type="match status" value="1"/>
</dbReference>
<dbReference type="InterPro" id="IPR037523">
    <property type="entry name" value="VOC_core"/>
</dbReference>
<evidence type="ECO:0000256" key="1">
    <source>
        <dbReference type="ARBA" id="ARBA00022723"/>
    </source>
</evidence>
<dbReference type="GO" id="GO:0046872">
    <property type="term" value="F:metal ion binding"/>
    <property type="evidence" value="ECO:0007669"/>
    <property type="project" value="UniProtKB-KW"/>
</dbReference>
<accession>A0A4P6KSH2</accession>
<evidence type="ECO:0000313" key="3">
    <source>
        <dbReference type="EMBL" id="QBE61627.1"/>
    </source>
</evidence>
<dbReference type="InterPro" id="IPR029068">
    <property type="entry name" value="Glyas_Bleomycin-R_OHBP_Dase"/>
</dbReference>
<organism evidence="3 4">
    <name type="scientific">Pseudoduganella lutea</name>
    <dbReference type="NCBI Taxonomy" id="321985"/>
    <lineage>
        <taxon>Bacteria</taxon>
        <taxon>Pseudomonadati</taxon>
        <taxon>Pseudomonadota</taxon>
        <taxon>Betaproteobacteria</taxon>
        <taxon>Burkholderiales</taxon>
        <taxon>Oxalobacteraceae</taxon>
        <taxon>Telluria group</taxon>
        <taxon>Pseudoduganella</taxon>
    </lineage>
</organism>
<keyword evidence="3" id="KW-0670">Pyruvate</keyword>
<keyword evidence="4" id="KW-1185">Reference proteome</keyword>
<evidence type="ECO:0000313" key="4">
    <source>
        <dbReference type="Proteomes" id="UP000290637"/>
    </source>
</evidence>
<feature type="domain" description="VOC" evidence="2">
    <location>
        <begin position="27"/>
        <end position="158"/>
    </location>
</feature>
<feature type="domain" description="VOC" evidence="2">
    <location>
        <begin position="175"/>
        <end position="298"/>
    </location>
</feature>